<feature type="transmembrane region" description="Helical" evidence="1">
    <location>
        <begin position="44"/>
        <end position="63"/>
    </location>
</feature>
<dbReference type="Proteomes" id="UP000187209">
    <property type="component" value="Unassembled WGS sequence"/>
</dbReference>
<reference evidence="2 3" key="1">
    <citation type="submission" date="2016-11" db="EMBL/GenBank/DDBJ databases">
        <title>The macronuclear genome of Stentor coeruleus: a giant cell with tiny introns.</title>
        <authorList>
            <person name="Slabodnick M."/>
            <person name="Ruby J.G."/>
            <person name="Reiff S.B."/>
            <person name="Swart E.C."/>
            <person name="Gosai S."/>
            <person name="Prabakaran S."/>
            <person name="Witkowska E."/>
            <person name="Larue G.E."/>
            <person name="Fisher S."/>
            <person name="Freeman R.M."/>
            <person name="Gunawardena J."/>
            <person name="Chu W."/>
            <person name="Stover N.A."/>
            <person name="Gregory B.D."/>
            <person name="Nowacki M."/>
            <person name="Derisi J."/>
            <person name="Roy S.W."/>
            <person name="Marshall W.F."/>
            <person name="Sood P."/>
        </authorList>
    </citation>
    <scope>NUCLEOTIDE SEQUENCE [LARGE SCALE GENOMIC DNA]</scope>
    <source>
        <strain evidence="2">WM001</strain>
    </source>
</reference>
<dbReference type="EMBL" id="MPUH01000017">
    <property type="protein sequence ID" value="OMJ95102.1"/>
    <property type="molecule type" value="Genomic_DNA"/>
</dbReference>
<proteinExistence type="predicted"/>
<organism evidence="2 3">
    <name type="scientific">Stentor coeruleus</name>
    <dbReference type="NCBI Taxonomy" id="5963"/>
    <lineage>
        <taxon>Eukaryota</taxon>
        <taxon>Sar</taxon>
        <taxon>Alveolata</taxon>
        <taxon>Ciliophora</taxon>
        <taxon>Postciliodesmatophora</taxon>
        <taxon>Heterotrichea</taxon>
        <taxon>Heterotrichida</taxon>
        <taxon>Stentoridae</taxon>
        <taxon>Stentor</taxon>
    </lineage>
</organism>
<evidence type="ECO:0000313" key="2">
    <source>
        <dbReference type="EMBL" id="OMJ95102.1"/>
    </source>
</evidence>
<evidence type="ECO:0000313" key="3">
    <source>
        <dbReference type="Proteomes" id="UP000187209"/>
    </source>
</evidence>
<keyword evidence="3" id="KW-1185">Reference proteome</keyword>
<accession>A0A1R2D1H0</accession>
<evidence type="ECO:0000256" key="1">
    <source>
        <dbReference type="SAM" id="Phobius"/>
    </source>
</evidence>
<keyword evidence="1" id="KW-0812">Transmembrane</keyword>
<comment type="caution">
    <text evidence="2">The sequence shown here is derived from an EMBL/GenBank/DDBJ whole genome shotgun (WGS) entry which is preliminary data.</text>
</comment>
<sequence>MEPPKKPKVLTMTNWPVYMFIVSGIYLLLSLWSLVKLQESGGVWWRFVIALAFCFMFSVCMYISKYEKLELVAVDGDESFLIEIRMLILKKFSRFALGQIVNVKLKESGKSTKCYSLEINVVDGRHFLIFASGVKEKTLRNQFMIRRFIEEYFENKLK</sequence>
<keyword evidence="1" id="KW-0472">Membrane</keyword>
<feature type="transmembrane region" description="Helical" evidence="1">
    <location>
        <begin position="12"/>
        <end position="32"/>
    </location>
</feature>
<name>A0A1R2D1H0_9CILI</name>
<protein>
    <submittedName>
        <fullName evidence="2">Uncharacterized protein</fullName>
    </submittedName>
</protein>
<keyword evidence="1" id="KW-1133">Transmembrane helix</keyword>
<dbReference type="AlphaFoldDB" id="A0A1R2D1H0"/>
<gene>
    <name evidence="2" type="ORF">SteCoe_1643</name>
</gene>